<dbReference type="PANTHER" id="PTHR43504:SF1">
    <property type="entry name" value="ISOCITRATE DEHYDROGENASE [NADP]"/>
    <property type="match status" value="1"/>
</dbReference>
<dbReference type="SMART" id="SM01329">
    <property type="entry name" value="Iso_dh"/>
    <property type="match status" value="1"/>
</dbReference>
<accession>A0A2A2FGJ7</accession>
<dbReference type="InterPro" id="IPR024084">
    <property type="entry name" value="IsoPropMal-DH-like_dom"/>
</dbReference>
<dbReference type="InterPro" id="IPR004439">
    <property type="entry name" value="Isocitrate_DH_NADP_dimer_prok"/>
</dbReference>
<keyword evidence="6" id="KW-0816">Tricarboxylic acid cycle</keyword>
<evidence type="ECO:0000259" key="19">
    <source>
        <dbReference type="SMART" id="SM01329"/>
    </source>
</evidence>
<dbReference type="GO" id="GO:0000287">
    <property type="term" value="F:magnesium ion binding"/>
    <property type="evidence" value="ECO:0007669"/>
    <property type="project" value="InterPro"/>
</dbReference>
<comment type="cofactor">
    <cofactor evidence="1">
        <name>Mn(2+)</name>
        <dbReference type="ChEBI" id="CHEBI:29035"/>
    </cofactor>
</comment>
<feature type="binding site" evidence="14">
    <location>
        <position position="152"/>
    </location>
    <ligand>
        <name>D-threo-isocitrate</name>
        <dbReference type="ChEBI" id="CHEBI:15562"/>
    </ligand>
</feature>
<evidence type="ECO:0000256" key="9">
    <source>
        <dbReference type="ARBA" id="ARBA00022857"/>
    </source>
</evidence>
<dbReference type="Pfam" id="PF00180">
    <property type="entry name" value="Iso_dh"/>
    <property type="match status" value="1"/>
</dbReference>
<evidence type="ECO:0000256" key="3">
    <source>
        <dbReference type="ARBA" id="ARBA00011738"/>
    </source>
</evidence>
<keyword evidence="8 16" id="KW-0460">Magnesium</keyword>
<feature type="binding site" evidence="15">
    <location>
        <position position="391"/>
    </location>
    <ligand>
        <name>NADP(+)</name>
        <dbReference type="ChEBI" id="CHEBI:58349"/>
    </ligand>
</feature>
<feature type="binding site" evidence="14">
    <location>
        <position position="114"/>
    </location>
    <ligand>
        <name>D-threo-isocitrate</name>
        <dbReference type="ChEBI" id="CHEBI:15562"/>
    </ligand>
</feature>
<organism evidence="20 21">
    <name type="scientific">Halorubrum salipaludis</name>
    <dbReference type="NCBI Taxonomy" id="2032630"/>
    <lineage>
        <taxon>Archaea</taxon>
        <taxon>Methanobacteriati</taxon>
        <taxon>Methanobacteriota</taxon>
        <taxon>Stenosarchaea group</taxon>
        <taxon>Halobacteria</taxon>
        <taxon>Halobacteriales</taxon>
        <taxon>Haloferacaceae</taxon>
        <taxon>Halorubrum</taxon>
    </lineage>
</organism>
<comment type="caution">
    <text evidence="20">The sequence shown here is derived from an EMBL/GenBank/DDBJ whole genome shotgun (WGS) entry which is preliminary data.</text>
</comment>
<keyword evidence="5" id="KW-0329">Glyoxylate bypass</keyword>
<evidence type="ECO:0000256" key="5">
    <source>
        <dbReference type="ARBA" id="ARBA00022435"/>
    </source>
</evidence>
<evidence type="ECO:0000256" key="17">
    <source>
        <dbReference type="PIRSR" id="PIRSR604439-4"/>
    </source>
</evidence>
<feature type="modified residue" description="Phosphoserine" evidence="18">
    <location>
        <position position="112"/>
    </location>
</feature>
<gene>
    <name evidence="20" type="ORF">CK500_08055</name>
</gene>
<feature type="binding site" evidence="14">
    <location>
        <position position="118"/>
    </location>
    <ligand>
        <name>D-threo-isocitrate</name>
        <dbReference type="ChEBI" id="CHEBI:15562"/>
    </ligand>
</feature>
<keyword evidence="7" id="KW-0479">Metal-binding</keyword>
<dbReference type="GO" id="GO:0006097">
    <property type="term" value="P:glyoxylate cycle"/>
    <property type="evidence" value="ECO:0007669"/>
    <property type="project" value="UniProtKB-KW"/>
</dbReference>
<comment type="subunit">
    <text evidence="3">Homodimer.</text>
</comment>
<feature type="domain" description="Isopropylmalate dehydrogenase-like" evidence="19">
    <location>
        <begin position="32"/>
        <end position="412"/>
    </location>
</feature>
<feature type="binding site" evidence="16">
    <location>
        <position position="307"/>
    </location>
    <ligand>
        <name>Mg(2+)</name>
        <dbReference type="ChEBI" id="CHEBI:18420"/>
    </ligand>
</feature>
<proteinExistence type="inferred from homology"/>
<name>A0A2A2FGJ7_9EURY</name>
<reference evidence="20 21" key="1">
    <citation type="submission" date="2017-08" db="EMBL/GenBank/DDBJ databases">
        <title>The strain WRN001 was isolated from Binhai saline alkaline soil, Tianjin, China.</title>
        <authorList>
            <person name="Liu D."/>
            <person name="Zhang G."/>
        </authorList>
    </citation>
    <scope>NUCLEOTIDE SEQUENCE [LARGE SCALE GENOMIC DNA]</scope>
    <source>
        <strain evidence="20 21">WN019</strain>
    </source>
</reference>
<dbReference type="RefSeq" id="WP_095637054.1">
    <property type="nucleotide sequence ID" value="NZ_NSKC01000004.1"/>
</dbReference>
<evidence type="ECO:0000256" key="13">
    <source>
        <dbReference type="NCBIfam" id="TIGR00183"/>
    </source>
</evidence>
<dbReference type="InterPro" id="IPR019818">
    <property type="entry name" value="IsoCit/isopropylmalate_DH_CS"/>
</dbReference>
<evidence type="ECO:0000256" key="8">
    <source>
        <dbReference type="ARBA" id="ARBA00022842"/>
    </source>
</evidence>
<dbReference type="SUPFAM" id="SSF53659">
    <property type="entry name" value="Isocitrate/Isopropylmalate dehydrogenase-like"/>
    <property type="match status" value="1"/>
</dbReference>
<dbReference type="Proteomes" id="UP000218083">
    <property type="component" value="Unassembled WGS sequence"/>
</dbReference>
<dbReference type="EC" id="1.1.1.42" evidence="4 13"/>
<feature type="binding site" evidence="14">
    <location>
        <position position="112"/>
    </location>
    <ligand>
        <name>D-threo-isocitrate</name>
        <dbReference type="ChEBI" id="CHEBI:15562"/>
    </ligand>
</feature>
<feature type="binding site" evidence="15">
    <location>
        <position position="352"/>
    </location>
    <ligand>
        <name>NADP(+)</name>
        <dbReference type="ChEBI" id="CHEBI:58349"/>
    </ligand>
</feature>
<dbReference type="NCBIfam" id="NF005425">
    <property type="entry name" value="PRK07006.1"/>
    <property type="match status" value="1"/>
</dbReference>
<evidence type="ECO:0000256" key="2">
    <source>
        <dbReference type="ARBA" id="ARBA00007769"/>
    </source>
</evidence>
<evidence type="ECO:0000256" key="16">
    <source>
        <dbReference type="PIRSR" id="PIRSR604439-3"/>
    </source>
</evidence>
<evidence type="ECO:0000256" key="6">
    <source>
        <dbReference type="ARBA" id="ARBA00022532"/>
    </source>
</evidence>
<evidence type="ECO:0000256" key="14">
    <source>
        <dbReference type="PIRSR" id="PIRSR604439-1"/>
    </source>
</evidence>
<comment type="catalytic activity">
    <reaction evidence="12">
        <text>D-threo-isocitrate + NADP(+) = 2-oxoglutarate + CO2 + NADPH</text>
        <dbReference type="Rhea" id="RHEA:19629"/>
        <dbReference type="ChEBI" id="CHEBI:15562"/>
        <dbReference type="ChEBI" id="CHEBI:16526"/>
        <dbReference type="ChEBI" id="CHEBI:16810"/>
        <dbReference type="ChEBI" id="CHEBI:57783"/>
        <dbReference type="ChEBI" id="CHEBI:58349"/>
        <dbReference type="EC" id="1.1.1.42"/>
    </reaction>
</comment>
<protein>
    <recommendedName>
        <fullName evidence="4 13">Isocitrate dehydrogenase (NADP(+))</fullName>
        <ecNumber evidence="4 13">1.1.1.42</ecNumber>
    </recommendedName>
</protein>
<dbReference type="PROSITE" id="PS00470">
    <property type="entry name" value="IDH_IMDH"/>
    <property type="match status" value="1"/>
</dbReference>
<dbReference type="EMBL" id="NSKC01000004">
    <property type="protein sequence ID" value="PAU83797.1"/>
    <property type="molecule type" value="Genomic_DNA"/>
</dbReference>
<keyword evidence="21" id="KW-1185">Reference proteome</keyword>
<feature type="site" description="Critical for catalysis" evidence="17">
    <location>
        <position position="229"/>
    </location>
</feature>
<dbReference type="OrthoDB" id="23624at2157"/>
<keyword evidence="9 15" id="KW-0521">NADP</keyword>
<dbReference type="GO" id="GO:0004450">
    <property type="term" value="F:isocitrate dehydrogenase (NADP+) activity"/>
    <property type="evidence" value="ECO:0007669"/>
    <property type="project" value="UniProtKB-UniRule"/>
</dbReference>
<evidence type="ECO:0000256" key="7">
    <source>
        <dbReference type="ARBA" id="ARBA00022723"/>
    </source>
</evidence>
<dbReference type="AlphaFoldDB" id="A0A2A2FGJ7"/>
<sequence>MSYEKVDVPADGEAIELADEETGELTVPENPIIPIIYGDGIGSDVGPAAQKVLDAAAEATGRSIAWMRVYAGESARDKYGENLPEDTVSAIRTHRVAIKGPLTTPVGAGFRSLNVALRKTLDMYANVRPTYHLDGVPSPVKNPEAMDMVTFRENTEDVYAGIEWEAGTDEVEQVREFVEDDMGIDDIIHDGPVGIGVKPISEFGSKRLIREAIDYALANDRDSVTLVHKGNIMKFTEGAFRDWGYELADEEYGEDVLTEDELWEEHDGEQPDGTVVVKDRIADNMLQQVLTRTSEYDVVATMNLNGDYFSDAAGAQIGGLGIAPGINRGHGRCLAEPVHGSAPKYAGEDKVNPTAMILSGREMLDYLGWDDAADLVRDAVEETISSGKVTYDLHRQIDGGEKLATSEFADAVVENIENLS</sequence>
<comment type="cofactor">
    <cofactor evidence="16">
        <name>Mg(2+)</name>
        <dbReference type="ChEBI" id="CHEBI:18420"/>
    </cofactor>
    <cofactor evidence="16">
        <name>Mn(2+)</name>
        <dbReference type="ChEBI" id="CHEBI:29035"/>
    </cofactor>
    <text evidence="16">Binds 1 Mg(2+) or Mn(2+) ion per subunit.</text>
</comment>
<dbReference type="PANTHER" id="PTHR43504">
    <property type="entry name" value="ISOCITRATE DEHYDROGENASE [NADP]"/>
    <property type="match status" value="1"/>
</dbReference>
<evidence type="ECO:0000313" key="20">
    <source>
        <dbReference type="EMBL" id="PAU83797.1"/>
    </source>
</evidence>
<dbReference type="GO" id="GO:0051287">
    <property type="term" value="F:NAD binding"/>
    <property type="evidence" value="ECO:0007669"/>
    <property type="project" value="InterPro"/>
</dbReference>
<evidence type="ECO:0000256" key="18">
    <source>
        <dbReference type="PIRSR" id="PIRSR604439-5"/>
    </source>
</evidence>
<evidence type="ECO:0000256" key="12">
    <source>
        <dbReference type="ARBA" id="ARBA00023554"/>
    </source>
</evidence>
<keyword evidence="10 20" id="KW-0560">Oxidoreductase</keyword>
<feature type="binding site" evidence="15">
    <location>
        <position position="395"/>
    </location>
    <ligand>
        <name>NADP(+)</name>
        <dbReference type="ChEBI" id="CHEBI:58349"/>
    </ligand>
</feature>
<evidence type="ECO:0000256" key="1">
    <source>
        <dbReference type="ARBA" id="ARBA00001936"/>
    </source>
</evidence>
<feature type="modified residue" description="N6-acetyllysine" evidence="18">
    <location>
        <position position="141"/>
    </location>
</feature>
<feature type="binding site" evidence="15">
    <location>
        <position position="103"/>
    </location>
    <ligand>
        <name>NADP(+)</name>
        <dbReference type="ChEBI" id="CHEBI:58349"/>
    </ligand>
</feature>
<evidence type="ECO:0000256" key="11">
    <source>
        <dbReference type="ARBA" id="ARBA00023211"/>
    </source>
</evidence>
<comment type="similarity">
    <text evidence="2">Belongs to the isocitrate and isopropylmalate dehydrogenases family.</text>
</comment>
<evidence type="ECO:0000256" key="4">
    <source>
        <dbReference type="ARBA" id="ARBA00013013"/>
    </source>
</evidence>
<evidence type="ECO:0000256" key="15">
    <source>
        <dbReference type="PIRSR" id="PIRSR604439-2"/>
    </source>
</evidence>
<evidence type="ECO:0000313" key="21">
    <source>
        <dbReference type="Proteomes" id="UP000218083"/>
    </source>
</evidence>
<evidence type="ECO:0000256" key="10">
    <source>
        <dbReference type="ARBA" id="ARBA00023002"/>
    </source>
</evidence>
<feature type="site" description="Critical for catalysis" evidence="17">
    <location>
        <position position="159"/>
    </location>
</feature>
<keyword evidence="11 16" id="KW-0464">Manganese</keyword>
<feature type="binding site" evidence="15">
    <location>
        <begin position="339"/>
        <end position="345"/>
    </location>
    <ligand>
        <name>NADP(+)</name>
        <dbReference type="ChEBI" id="CHEBI:58349"/>
    </ligand>
</feature>
<dbReference type="Gene3D" id="3.40.718.10">
    <property type="entry name" value="Isopropylmalate Dehydrogenase"/>
    <property type="match status" value="1"/>
</dbReference>
<dbReference type="GO" id="GO:0006099">
    <property type="term" value="P:tricarboxylic acid cycle"/>
    <property type="evidence" value="ECO:0007669"/>
    <property type="project" value="UniProtKB-UniRule"/>
</dbReference>
<dbReference type="NCBIfam" id="TIGR00183">
    <property type="entry name" value="prok_nadp_idh"/>
    <property type="match status" value="1"/>
</dbReference>
<feature type="binding site" evidence="14">
    <location>
        <position position="128"/>
    </location>
    <ligand>
        <name>D-threo-isocitrate</name>
        <dbReference type="ChEBI" id="CHEBI:15562"/>
    </ligand>
</feature>
<feature type="modified residue" description="N6-succinyllysine" evidence="18">
    <location>
        <position position="99"/>
    </location>
</feature>